<evidence type="ECO:0000259" key="1">
    <source>
        <dbReference type="SMART" id="SM00849"/>
    </source>
</evidence>
<dbReference type="GO" id="GO:0016787">
    <property type="term" value="F:hydrolase activity"/>
    <property type="evidence" value="ECO:0007669"/>
    <property type="project" value="UniProtKB-KW"/>
</dbReference>
<feature type="domain" description="Metallo-beta-lactamase" evidence="1">
    <location>
        <begin position="17"/>
        <end position="191"/>
    </location>
</feature>
<gene>
    <name evidence="2" type="ORF">FKR81_16860</name>
</gene>
<accession>A0A563EUC5</accession>
<comment type="caution">
    <text evidence="2">The sequence shown here is derived from an EMBL/GenBank/DDBJ whole genome shotgun (WGS) entry which is preliminary data.</text>
</comment>
<dbReference type="SMART" id="SM00849">
    <property type="entry name" value="Lactamase_B"/>
    <property type="match status" value="1"/>
</dbReference>
<dbReference type="EMBL" id="VOBR01000009">
    <property type="protein sequence ID" value="TWP51279.1"/>
    <property type="molecule type" value="Genomic_DNA"/>
</dbReference>
<dbReference type="CDD" id="cd16282">
    <property type="entry name" value="metallo-hydrolase-like_MBL-fold"/>
    <property type="match status" value="1"/>
</dbReference>
<keyword evidence="2" id="KW-0378">Hydrolase</keyword>
<dbReference type="PANTHER" id="PTHR42951:SF4">
    <property type="entry name" value="ACYL-COENZYME A THIOESTERASE MBLAC2"/>
    <property type="match status" value="1"/>
</dbReference>
<dbReference type="Proteomes" id="UP000316639">
    <property type="component" value="Unassembled WGS sequence"/>
</dbReference>
<dbReference type="SUPFAM" id="SSF56281">
    <property type="entry name" value="Metallo-hydrolase/oxidoreductase"/>
    <property type="match status" value="1"/>
</dbReference>
<dbReference type="Gene3D" id="3.60.15.10">
    <property type="entry name" value="Ribonuclease Z/Hydroxyacylglutathione hydrolase-like"/>
    <property type="match status" value="1"/>
</dbReference>
<sequence>MKEIAPGVFVKRHEELDLNLGLVVGTEQCLVIDTGLNGDFARDVRAITALPWRVVLTHDHWDHVLGTSAFLPCEVWAHEKAAITPEILKGDAKNYPGLFDPDAELIPPTHTFRDHVSFDLGGRTVELHHFGPSHTNHDAMAYVPDAGVVFAGDVIEIGAPVQFGPDATPENWPNVVAQLKELGATLVVPGHGEPTPAAKLQEWR</sequence>
<dbReference type="InterPro" id="IPR001279">
    <property type="entry name" value="Metallo-B-lactamas"/>
</dbReference>
<dbReference type="OrthoDB" id="2273115at2"/>
<dbReference type="Pfam" id="PF00753">
    <property type="entry name" value="Lactamase_B"/>
    <property type="match status" value="1"/>
</dbReference>
<name>A0A563EUC5_9PSEU</name>
<dbReference type="InterPro" id="IPR050855">
    <property type="entry name" value="NDM-1-like"/>
</dbReference>
<dbReference type="AlphaFoldDB" id="A0A563EUC5"/>
<organism evidence="2 3">
    <name type="scientific">Lentzea tibetensis</name>
    <dbReference type="NCBI Taxonomy" id="2591470"/>
    <lineage>
        <taxon>Bacteria</taxon>
        <taxon>Bacillati</taxon>
        <taxon>Actinomycetota</taxon>
        <taxon>Actinomycetes</taxon>
        <taxon>Pseudonocardiales</taxon>
        <taxon>Pseudonocardiaceae</taxon>
        <taxon>Lentzea</taxon>
    </lineage>
</organism>
<dbReference type="InterPro" id="IPR036866">
    <property type="entry name" value="RibonucZ/Hydroxyglut_hydro"/>
</dbReference>
<evidence type="ECO:0000313" key="2">
    <source>
        <dbReference type="EMBL" id="TWP51279.1"/>
    </source>
</evidence>
<dbReference type="PANTHER" id="PTHR42951">
    <property type="entry name" value="METALLO-BETA-LACTAMASE DOMAIN-CONTAINING"/>
    <property type="match status" value="1"/>
</dbReference>
<evidence type="ECO:0000313" key="3">
    <source>
        <dbReference type="Proteomes" id="UP000316639"/>
    </source>
</evidence>
<protein>
    <submittedName>
        <fullName evidence="2">MBL fold metallo-hydrolase</fullName>
    </submittedName>
</protein>
<keyword evidence="3" id="KW-1185">Reference proteome</keyword>
<proteinExistence type="predicted"/>
<dbReference type="RefSeq" id="WP_146352980.1">
    <property type="nucleotide sequence ID" value="NZ_VOBR01000009.1"/>
</dbReference>
<reference evidence="2 3" key="1">
    <citation type="submission" date="2019-07" db="EMBL/GenBank/DDBJ databases">
        <title>Lentzea xizangensis sp. nov., isolated from Qinghai-Tibetan Plateau Soils.</title>
        <authorList>
            <person name="Huang J."/>
        </authorList>
    </citation>
    <scope>NUCLEOTIDE SEQUENCE [LARGE SCALE GENOMIC DNA]</scope>
    <source>
        <strain evidence="2 3">FXJ1.1311</strain>
    </source>
</reference>